<sequence>MSTLGSQFPASKRSSSGRLRRKQRQQHKNCNITATTDNDYDYYDEVCKESTDRWSDGPRVKVEGFRLIILAVPRGLNVKEEWNFVFDMIRSTSSNASGPSDLQEIKSGH</sequence>
<evidence type="ECO:0000313" key="2">
    <source>
        <dbReference type="EMBL" id="KAK8940547.1"/>
    </source>
</evidence>
<feature type="compositionally biased region" description="Basic residues" evidence="1">
    <location>
        <begin position="18"/>
        <end position="27"/>
    </location>
</feature>
<reference evidence="2 3" key="1">
    <citation type="journal article" date="2022" name="Nat. Plants">
        <title>Genomes of leafy and leafless Platanthera orchids illuminate the evolution of mycoheterotrophy.</title>
        <authorList>
            <person name="Li M.H."/>
            <person name="Liu K.W."/>
            <person name="Li Z."/>
            <person name="Lu H.C."/>
            <person name="Ye Q.L."/>
            <person name="Zhang D."/>
            <person name="Wang J.Y."/>
            <person name="Li Y.F."/>
            <person name="Zhong Z.M."/>
            <person name="Liu X."/>
            <person name="Yu X."/>
            <person name="Liu D.K."/>
            <person name="Tu X.D."/>
            <person name="Liu B."/>
            <person name="Hao Y."/>
            <person name="Liao X.Y."/>
            <person name="Jiang Y.T."/>
            <person name="Sun W.H."/>
            <person name="Chen J."/>
            <person name="Chen Y.Q."/>
            <person name="Ai Y."/>
            <person name="Zhai J.W."/>
            <person name="Wu S.S."/>
            <person name="Zhou Z."/>
            <person name="Hsiao Y.Y."/>
            <person name="Wu W.L."/>
            <person name="Chen Y.Y."/>
            <person name="Lin Y.F."/>
            <person name="Hsu J.L."/>
            <person name="Li C.Y."/>
            <person name="Wang Z.W."/>
            <person name="Zhao X."/>
            <person name="Zhong W.Y."/>
            <person name="Ma X.K."/>
            <person name="Ma L."/>
            <person name="Huang J."/>
            <person name="Chen G.Z."/>
            <person name="Huang M.Z."/>
            <person name="Huang L."/>
            <person name="Peng D.H."/>
            <person name="Luo Y.B."/>
            <person name="Zou S.Q."/>
            <person name="Chen S.P."/>
            <person name="Lan S."/>
            <person name="Tsai W.C."/>
            <person name="Van de Peer Y."/>
            <person name="Liu Z.J."/>
        </authorList>
    </citation>
    <scope>NUCLEOTIDE SEQUENCE [LARGE SCALE GENOMIC DNA]</scope>
    <source>
        <strain evidence="2">Lor287</strain>
    </source>
</reference>
<feature type="region of interest" description="Disordered" evidence="1">
    <location>
        <begin position="1"/>
        <end position="36"/>
    </location>
</feature>
<keyword evidence="3" id="KW-1185">Reference proteome</keyword>
<organism evidence="2 3">
    <name type="scientific">Platanthera zijinensis</name>
    <dbReference type="NCBI Taxonomy" id="2320716"/>
    <lineage>
        <taxon>Eukaryota</taxon>
        <taxon>Viridiplantae</taxon>
        <taxon>Streptophyta</taxon>
        <taxon>Embryophyta</taxon>
        <taxon>Tracheophyta</taxon>
        <taxon>Spermatophyta</taxon>
        <taxon>Magnoliopsida</taxon>
        <taxon>Liliopsida</taxon>
        <taxon>Asparagales</taxon>
        <taxon>Orchidaceae</taxon>
        <taxon>Orchidoideae</taxon>
        <taxon>Orchideae</taxon>
        <taxon>Orchidinae</taxon>
        <taxon>Platanthera</taxon>
    </lineage>
</organism>
<dbReference type="Proteomes" id="UP001418222">
    <property type="component" value="Unassembled WGS sequence"/>
</dbReference>
<dbReference type="AlphaFoldDB" id="A0AAP0G690"/>
<comment type="caution">
    <text evidence="2">The sequence shown here is derived from an EMBL/GenBank/DDBJ whole genome shotgun (WGS) entry which is preliminary data.</text>
</comment>
<gene>
    <name evidence="2" type="ORF">KSP39_PZI010612</name>
</gene>
<proteinExistence type="predicted"/>
<name>A0AAP0G690_9ASPA</name>
<accession>A0AAP0G690</accession>
<dbReference type="EMBL" id="JBBWWQ010000008">
    <property type="protein sequence ID" value="KAK8940547.1"/>
    <property type="molecule type" value="Genomic_DNA"/>
</dbReference>
<evidence type="ECO:0000256" key="1">
    <source>
        <dbReference type="SAM" id="MobiDB-lite"/>
    </source>
</evidence>
<evidence type="ECO:0000313" key="3">
    <source>
        <dbReference type="Proteomes" id="UP001418222"/>
    </source>
</evidence>
<protein>
    <submittedName>
        <fullName evidence="2">Uncharacterized protein</fullName>
    </submittedName>
</protein>